<accession>A0ABN2FYI9</accession>
<dbReference type="Gene3D" id="3.90.660.50">
    <property type="match status" value="1"/>
</dbReference>
<dbReference type="Proteomes" id="UP001500596">
    <property type="component" value="Unassembled WGS sequence"/>
</dbReference>
<protein>
    <submittedName>
        <fullName evidence="2">NAD(P)/FAD-dependent oxidoreductase</fullName>
    </submittedName>
</protein>
<evidence type="ECO:0000313" key="3">
    <source>
        <dbReference type="Proteomes" id="UP001500596"/>
    </source>
</evidence>
<organism evidence="2 3">
    <name type="scientific">Microbacterium lacus</name>
    <dbReference type="NCBI Taxonomy" id="415217"/>
    <lineage>
        <taxon>Bacteria</taxon>
        <taxon>Bacillati</taxon>
        <taxon>Actinomycetota</taxon>
        <taxon>Actinomycetes</taxon>
        <taxon>Micrococcales</taxon>
        <taxon>Microbacteriaceae</taxon>
        <taxon>Microbacterium</taxon>
    </lineage>
</organism>
<name>A0ABN2FYI9_9MICO</name>
<dbReference type="EMBL" id="BAAAPK010000001">
    <property type="protein sequence ID" value="GAA1662142.1"/>
    <property type="molecule type" value="Genomic_DNA"/>
</dbReference>
<dbReference type="SUPFAM" id="SSF51905">
    <property type="entry name" value="FAD/NAD(P)-binding domain"/>
    <property type="match status" value="1"/>
</dbReference>
<keyword evidence="3" id="KW-1185">Reference proteome</keyword>
<dbReference type="Gene3D" id="3.50.50.60">
    <property type="entry name" value="FAD/NAD(P)-binding domain"/>
    <property type="match status" value="1"/>
</dbReference>
<evidence type="ECO:0000313" key="2">
    <source>
        <dbReference type="EMBL" id="GAA1662142.1"/>
    </source>
</evidence>
<comment type="caution">
    <text evidence="2">The sequence shown here is derived from an EMBL/GenBank/DDBJ whole genome shotgun (WGS) entry which is preliminary data.</text>
</comment>
<feature type="domain" description="Amine oxidase" evidence="1">
    <location>
        <begin position="13"/>
        <end position="408"/>
    </location>
</feature>
<proteinExistence type="predicted"/>
<dbReference type="Pfam" id="PF01593">
    <property type="entry name" value="Amino_oxidase"/>
    <property type="match status" value="1"/>
</dbReference>
<dbReference type="RefSeq" id="WP_344050793.1">
    <property type="nucleotide sequence ID" value="NZ_BAAAPK010000001.1"/>
</dbReference>
<evidence type="ECO:0000259" key="1">
    <source>
        <dbReference type="Pfam" id="PF01593"/>
    </source>
</evidence>
<reference evidence="2 3" key="1">
    <citation type="journal article" date="2019" name="Int. J. Syst. Evol. Microbiol.">
        <title>The Global Catalogue of Microorganisms (GCM) 10K type strain sequencing project: providing services to taxonomists for standard genome sequencing and annotation.</title>
        <authorList>
            <consortium name="The Broad Institute Genomics Platform"/>
            <consortium name="The Broad Institute Genome Sequencing Center for Infectious Disease"/>
            <person name="Wu L."/>
            <person name="Ma J."/>
        </authorList>
    </citation>
    <scope>NUCLEOTIDE SEQUENCE [LARGE SCALE GENOMIC DNA]</scope>
    <source>
        <strain evidence="2 3">JCM 15575</strain>
    </source>
</reference>
<gene>
    <name evidence="2" type="ORF">GCM10009807_02560</name>
</gene>
<dbReference type="PANTHER" id="PTHR42841">
    <property type="entry name" value="AMINE OXIDASE"/>
    <property type="match status" value="1"/>
</dbReference>
<dbReference type="InterPro" id="IPR002937">
    <property type="entry name" value="Amino_oxidase"/>
</dbReference>
<dbReference type="InterPro" id="IPR036188">
    <property type="entry name" value="FAD/NAD-bd_sf"/>
</dbReference>
<sequence length="413" mass="44040">MHAHEVIVVGAGLAGLRCAVRLAAAGVDVVVLERSDDVGGRQRTDRVDGFLLDRGFQVLNPAYPAVRRWVDVDALEMRSFPVGVRVRRAHGVTELHHPLRHPGRVVPTLRSGLVSVPDAAALARWIAPVLLRPRSALRGTDRSLREGWDRAGLRGALRAEVLEPFLAGVLADDSGATSDAFAQLLVRMFVLGRPGVPARGIRALPDQLAEAVRAAGGGIRLDRRVDGVRAQPGGVEVSVDGGDPRTARAVVVAVGPDAVSDLLDVPRPRTRGLQTWWFAAEAPPSASALLSVDGVRSGPVVNTVVMTRTAPSYAPTGMHLIEATCLMPGATEPEVRRHLAFIWGRSVADWRLLRRDDIPDALPAQDPPLRVTSPARLAPGVFVAGDHRDTASIQGALVSGDRVAHRVLAALRA</sequence>